<reference evidence="3" key="1">
    <citation type="submission" date="2019-12" db="EMBL/GenBank/DDBJ databases">
        <title>Complete genome of Terracaulis silvestris 0127_4.</title>
        <authorList>
            <person name="Vieira S."/>
            <person name="Riedel T."/>
            <person name="Sproer C."/>
            <person name="Pascual J."/>
            <person name="Boedeker C."/>
            <person name="Overmann J."/>
        </authorList>
    </citation>
    <scope>NUCLEOTIDE SEQUENCE [LARGE SCALE GENOMIC DNA]</scope>
    <source>
        <strain evidence="3">0127_4</strain>
    </source>
</reference>
<protein>
    <submittedName>
        <fullName evidence="2">Methylmalonyl-CoA epimerase</fullName>
    </submittedName>
</protein>
<dbReference type="Proteomes" id="UP000431269">
    <property type="component" value="Chromosome"/>
</dbReference>
<evidence type="ECO:0000313" key="2">
    <source>
        <dbReference type="EMBL" id="QGZ95347.1"/>
    </source>
</evidence>
<evidence type="ECO:0000259" key="1">
    <source>
        <dbReference type="Pfam" id="PF13468"/>
    </source>
</evidence>
<dbReference type="SUPFAM" id="SSF54593">
    <property type="entry name" value="Glyoxalase/Bleomycin resistance protein/Dihydroxybiphenyl dioxygenase"/>
    <property type="match status" value="1"/>
</dbReference>
<dbReference type="InterPro" id="IPR029068">
    <property type="entry name" value="Glyas_Bleomycin-R_OHBP_Dase"/>
</dbReference>
<name>A0A6I6MRD3_9CAUL</name>
<dbReference type="Gene3D" id="3.10.180.10">
    <property type="entry name" value="2,3-Dihydroxybiphenyl 1,2-Dioxygenase, domain 1"/>
    <property type="match status" value="1"/>
</dbReference>
<dbReference type="InterPro" id="IPR025870">
    <property type="entry name" value="Glyoxalase-like_dom"/>
</dbReference>
<evidence type="ECO:0000313" key="3">
    <source>
        <dbReference type="Proteomes" id="UP000431269"/>
    </source>
</evidence>
<accession>A0A6I6MRD3</accession>
<gene>
    <name evidence="2" type="ORF">DSM104635_02196</name>
</gene>
<feature type="domain" description="Glyoxalase-like" evidence="1">
    <location>
        <begin position="5"/>
        <end position="65"/>
    </location>
</feature>
<dbReference type="RefSeq" id="WP_407703485.1">
    <property type="nucleotide sequence ID" value="NZ_CP047045.1"/>
</dbReference>
<dbReference type="AlphaFoldDB" id="A0A6I6MRD3"/>
<dbReference type="KEGG" id="tsv:DSM104635_02196"/>
<organism evidence="2 3">
    <name type="scientific">Terricaulis silvestris</name>
    <dbReference type="NCBI Taxonomy" id="2686094"/>
    <lineage>
        <taxon>Bacteria</taxon>
        <taxon>Pseudomonadati</taxon>
        <taxon>Pseudomonadota</taxon>
        <taxon>Alphaproteobacteria</taxon>
        <taxon>Caulobacterales</taxon>
        <taxon>Caulobacteraceae</taxon>
        <taxon>Terricaulis</taxon>
    </lineage>
</organism>
<sequence>MIEGIDHVVIGVRDLDAGIQAYETLLGRRATARVEHNAVATALIATDNVAVELMAPIGESDDATRLRAAMDDGGEGSEEHRVRRIRYRARASPLRACWFGAGRDRDTRNVAQFSDR</sequence>
<proteinExistence type="predicted"/>
<dbReference type="EMBL" id="CP047045">
    <property type="protein sequence ID" value="QGZ95347.1"/>
    <property type="molecule type" value="Genomic_DNA"/>
</dbReference>
<keyword evidence="3" id="KW-1185">Reference proteome</keyword>
<dbReference type="Pfam" id="PF13468">
    <property type="entry name" value="Glyoxalase_3"/>
    <property type="match status" value="1"/>
</dbReference>